<dbReference type="GO" id="GO:0005829">
    <property type="term" value="C:cytosol"/>
    <property type="evidence" value="ECO:0007669"/>
    <property type="project" value="TreeGrafter"/>
</dbReference>
<evidence type="ECO:0000313" key="3">
    <source>
        <dbReference type="EMBL" id="RCK58281.1"/>
    </source>
</evidence>
<dbReference type="GO" id="GO:0016491">
    <property type="term" value="F:oxidoreductase activity"/>
    <property type="evidence" value="ECO:0007669"/>
    <property type="project" value="InterPro"/>
</dbReference>
<protein>
    <submittedName>
        <fullName evidence="3">Aldo/keto reductase</fullName>
    </submittedName>
</protein>
<dbReference type="RefSeq" id="WP_114118339.1">
    <property type="nucleotide sequence ID" value="NZ_BMHU01000002.1"/>
</dbReference>
<dbReference type="AlphaFoldDB" id="A0A367XZS4"/>
<gene>
    <name evidence="3" type="ORF">DTO57_11385</name>
</gene>
<dbReference type="PANTHER" id="PTHR42686:SF1">
    <property type="entry name" value="GH17980P-RELATED"/>
    <property type="match status" value="1"/>
</dbReference>
<name>A0A367XZS4_9MICO</name>
<sequence>MTSAHIPDLTPLTLGTSPLGQGTTPGSAEEAAAVETAIALLRSGHFVDTANMYADGRSEEVIGIALGELSAEEREDAAGRLITKVDRDLETGILDGDRVRRSYEESLTRLGLDRVRYLHLHDPYRTPFAEASAPGGSIEAMVALREAGATDVIGIAAGKVPVVSQYVATGAFDLLLLHNRLTLVDQSATGLMTEAKNRGMTVFNAAPFGGDLLAKGSAAGTSYAYRPVTDELRAWTARAEEVCARHGVALNAVALQFSLRSLLVDSTVVGISSPARLEEARALAAAAIPDAVWGEIEALGAAPTTVRDEWEEVL</sequence>
<evidence type="ECO:0000259" key="2">
    <source>
        <dbReference type="Pfam" id="PF00248"/>
    </source>
</evidence>
<dbReference type="OrthoDB" id="9768851at2"/>
<dbReference type="Gene3D" id="3.20.20.100">
    <property type="entry name" value="NADP-dependent oxidoreductase domain"/>
    <property type="match status" value="1"/>
</dbReference>
<comment type="caution">
    <text evidence="3">The sequence shown here is derived from an EMBL/GenBank/DDBJ whole genome shotgun (WGS) entry which is preliminary data.</text>
</comment>
<dbReference type="InterPro" id="IPR036812">
    <property type="entry name" value="NAD(P)_OxRdtase_dom_sf"/>
</dbReference>
<dbReference type="Proteomes" id="UP000253508">
    <property type="component" value="Unassembled WGS sequence"/>
</dbReference>
<accession>A0A367XZS4</accession>
<feature type="region of interest" description="Disordered" evidence="1">
    <location>
        <begin position="1"/>
        <end position="29"/>
    </location>
</feature>
<organism evidence="3 4">
    <name type="scientific">Microbacterium sorbitolivorans</name>
    <dbReference type="NCBI Taxonomy" id="1867410"/>
    <lineage>
        <taxon>Bacteria</taxon>
        <taxon>Bacillati</taxon>
        <taxon>Actinomycetota</taxon>
        <taxon>Actinomycetes</taxon>
        <taxon>Micrococcales</taxon>
        <taxon>Microbacteriaceae</taxon>
        <taxon>Microbacterium</taxon>
    </lineage>
</organism>
<keyword evidence="4" id="KW-1185">Reference proteome</keyword>
<dbReference type="InterPro" id="IPR023210">
    <property type="entry name" value="NADP_OxRdtase_dom"/>
</dbReference>
<evidence type="ECO:0000313" key="4">
    <source>
        <dbReference type="Proteomes" id="UP000253508"/>
    </source>
</evidence>
<reference evidence="3 4" key="1">
    <citation type="submission" date="2018-07" db="EMBL/GenBank/DDBJ databases">
        <title>Microbacterium endoborsara sp. nov., a novel actinobacterium isolated from Borszczowia aralocaspica.</title>
        <authorList>
            <person name="An D."/>
        </authorList>
    </citation>
    <scope>NUCLEOTIDE SEQUENCE [LARGE SCALE GENOMIC DNA]</scope>
    <source>
        <strain evidence="3 4">C1.15228</strain>
    </source>
</reference>
<dbReference type="SUPFAM" id="SSF51430">
    <property type="entry name" value="NAD(P)-linked oxidoreductase"/>
    <property type="match status" value="1"/>
</dbReference>
<evidence type="ECO:0000256" key="1">
    <source>
        <dbReference type="SAM" id="MobiDB-lite"/>
    </source>
</evidence>
<dbReference type="Pfam" id="PF00248">
    <property type="entry name" value="Aldo_ket_red"/>
    <property type="match status" value="1"/>
</dbReference>
<feature type="compositionally biased region" description="Low complexity" evidence="1">
    <location>
        <begin position="7"/>
        <end position="29"/>
    </location>
</feature>
<dbReference type="InterPro" id="IPR020471">
    <property type="entry name" value="AKR"/>
</dbReference>
<proteinExistence type="predicted"/>
<feature type="domain" description="NADP-dependent oxidoreductase" evidence="2">
    <location>
        <begin position="11"/>
        <end position="299"/>
    </location>
</feature>
<dbReference type="PANTHER" id="PTHR42686">
    <property type="entry name" value="GH17980P-RELATED"/>
    <property type="match status" value="1"/>
</dbReference>
<dbReference type="EMBL" id="QORO01000004">
    <property type="protein sequence ID" value="RCK58281.1"/>
    <property type="molecule type" value="Genomic_DNA"/>
</dbReference>